<feature type="transmembrane region" description="Helical" evidence="1">
    <location>
        <begin position="119"/>
        <end position="141"/>
    </location>
</feature>
<keyword evidence="1" id="KW-1133">Transmembrane helix</keyword>
<dbReference type="OMA" id="FEYVVAC"/>
<reference evidence="2" key="1">
    <citation type="journal article" date="2013" name="Nat. Commun.">
        <title>Whole-genome sequencing of Oryza brachyantha reveals mechanisms underlying Oryza genome evolution.</title>
        <authorList>
            <person name="Chen J."/>
            <person name="Huang Q."/>
            <person name="Gao D."/>
            <person name="Wang J."/>
            <person name="Lang Y."/>
            <person name="Liu T."/>
            <person name="Li B."/>
            <person name="Bai Z."/>
            <person name="Luis Goicoechea J."/>
            <person name="Liang C."/>
            <person name="Chen C."/>
            <person name="Zhang W."/>
            <person name="Sun S."/>
            <person name="Liao Y."/>
            <person name="Zhang X."/>
            <person name="Yang L."/>
            <person name="Song C."/>
            <person name="Wang M."/>
            <person name="Shi J."/>
            <person name="Liu G."/>
            <person name="Liu J."/>
            <person name="Zhou H."/>
            <person name="Zhou W."/>
            <person name="Yu Q."/>
            <person name="An N."/>
            <person name="Chen Y."/>
            <person name="Cai Q."/>
            <person name="Wang B."/>
            <person name="Liu B."/>
            <person name="Min J."/>
            <person name="Huang Y."/>
            <person name="Wu H."/>
            <person name="Li Z."/>
            <person name="Zhang Y."/>
            <person name="Yin Y."/>
            <person name="Song W."/>
            <person name="Jiang J."/>
            <person name="Jackson S.A."/>
            <person name="Wing R.A."/>
            <person name="Wang J."/>
            <person name="Chen M."/>
        </authorList>
    </citation>
    <scope>NUCLEOTIDE SEQUENCE [LARGE SCALE GENOMIC DNA]</scope>
    <source>
        <strain evidence="2">cv. IRGC 101232</strain>
    </source>
</reference>
<sequence length="143" mass="15320">MLDQRNAALATRRLAVPAVVLSGWCLSFCKYVAASHLFQFGSAQMLLCGRGGLVSFEYVVACEISEFLPGYLLCSFRHTVSVGLSKREAAGLFKEENYLLDSISGHISSMKEQAGSSTFAFLTGVCVAALPFDVLLAPLGLTS</sequence>
<evidence type="ECO:0000313" key="2">
    <source>
        <dbReference type="EnsemblPlants" id="OB03G29030.1"/>
    </source>
</evidence>
<dbReference type="EnsemblPlants" id="OB03G29030.1">
    <property type="protein sequence ID" value="OB03G29030.1"/>
    <property type="gene ID" value="OB03G29030"/>
</dbReference>
<keyword evidence="1" id="KW-0472">Membrane</keyword>
<keyword evidence="1" id="KW-0812">Transmembrane</keyword>
<protein>
    <submittedName>
        <fullName evidence="2">Uncharacterized protein</fullName>
    </submittedName>
</protein>
<dbReference type="Gramene" id="OB03G29030.1">
    <property type="protein sequence ID" value="OB03G29030.1"/>
    <property type="gene ID" value="OB03G29030"/>
</dbReference>
<evidence type="ECO:0000256" key="1">
    <source>
        <dbReference type="SAM" id="Phobius"/>
    </source>
</evidence>
<accession>J3LPC7</accession>
<keyword evidence="3" id="KW-1185">Reference proteome</keyword>
<dbReference type="AlphaFoldDB" id="J3LPC7"/>
<dbReference type="Proteomes" id="UP000006038">
    <property type="component" value="Chromosome 3"/>
</dbReference>
<dbReference type="HOGENOM" id="CLU_128465_0_0_1"/>
<reference evidence="2" key="2">
    <citation type="submission" date="2013-04" db="UniProtKB">
        <authorList>
            <consortium name="EnsemblPlants"/>
        </authorList>
    </citation>
    <scope>IDENTIFICATION</scope>
</reference>
<evidence type="ECO:0000313" key="3">
    <source>
        <dbReference type="Proteomes" id="UP000006038"/>
    </source>
</evidence>
<organism evidence="2">
    <name type="scientific">Oryza brachyantha</name>
    <name type="common">malo sina</name>
    <dbReference type="NCBI Taxonomy" id="4533"/>
    <lineage>
        <taxon>Eukaryota</taxon>
        <taxon>Viridiplantae</taxon>
        <taxon>Streptophyta</taxon>
        <taxon>Embryophyta</taxon>
        <taxon>Tracheophyta</taxon>
        <taxon>Spermatophyta</taxon>
        <taxon>Magnoliopsida</taxon>
        <taxon>Liliopsida</taxon>
        <taxon>Poales</taxon>
        <taxon>Poaceae</taxon>
        <taxon>BOP clade</taxon>
        <taxon>Oryzoideae</taxon>
        <taxon>Oryzeae</taxon>
        <taxon>Oryzinae</taxon>
        <taxon>Oryza</taxon>
    </lineage>
</organism>
<proteinExistence type="predicted"/>
<name>J3LPC7_ORYBR</name>